<evidence type="ECO:0008006" key="3">
    <source>
        <dbReference type="Google" id="ProtNLM"/>
    </source>
</evidence>
<accession>A0ABR8MR04</accession>
<proteinExistence type="predicted"/>
<protein>
    <recommendedName>
        <fullName evidence="3">Galactose mutarotase</fullName>
    </recommendedName>
</protein>
<reference evidence="1 2" key="1">
    <citation type="submission" date="2020-09" db="EMBL/GenBank/DDBJ databases">
        <title>Paenibacillus sp. strain PR3 16S rRNA gene Genome sequencing and assembly.</title>
        <authorList>
            <person name="Kim J."/>
        </authorList>
    </citation>
    <scope>NUCLEOTIDE SEQUENCE [LARGE SCALE GENOMIC DNA]</scope>
    <source>
        <strain evidence="1 2">PR3</strain>
    </source>
</reference>
<dbReference type="Gene3D" id="2.70.98.10">
    <property type="match status" value="1"/>
</dbReference>
<evidence type="ECO:0000313" key="2">
    <source>
        <dbReference type="Proteomes" id="UP000609346"/>
    </source>
</evidence>
<dbReference type="Proteomes" id="UP000609346">
    <property type="component" value="Unassembled WGS sequence"/>
</dbReference>
<dbReference type="InterPro" id="IPR011013">
    <property type="entry name" value="Gal_mutarotase_sf_dom"/>
</dbReference>
<evidence type="ECO:0000313" key="1">
    <source>
        <dbReference type="EMBL" id="MBD3917250.1"/>
    </source>
</evidence>
<gene>
    <name evidence="1" type="ORF">H8B09_00670</name>
</gene>
<name>A0ABR8MR04_9BACL</name>
<organism evidence="1 2">
    <name type="scientific">Paenibacillus terricola</name>
    <dbReference type="NCBI Taxonomy" id="2763503"/>
    <lineage>
        <taxon>Bacteria</taxon>
        <taxon>Bacillati</taxon>
        <taxon>Bacillota</taxon>
        <taxon>Bacilli</taxon>
        <taxon>Bacillales</taxon>
        <taxon>Paenibacillaceae</taxon>
        <taxon>Paenibacillus</taxon>
    </lineage>
</organism>
<dbReference type="EMBL" id="JACXZA010000001">
    <property type="protein sequence ID" value="MBD3917250.1"/>
    <property type="molecule type" value="Genomic_DNA"/>
</dbReference>
<comment type="caution">
    <text evidence="1">The sequence shown here is derived from an EMBL/GenBank/DDBJ whole genome shotgun (WGS) entry which is preliminary data.</text>
</comment>
<dbReference type="SUPFAM" id="SSF74650">
    <property type="entry name" value="Galactose mutarotase-like"/>
    <property type="match status" value="1"/>
</dbReference>
<sequence>MNVRIVASTYQGWSSVVLESELVRVELIPQLGAKIVSLSYKPTGKEWLLDAGERELKLKQADGLSFGQLDMSGWDECFPTIDACSIELEDAVVVSLPDHGEVWSLSWEASLGADSVCCSVNGAALPYELSRTISFADEGIVRMDYRVVNLGEQSMPFLWVPHPQFAVEEPTQLELPTSTEDALCVFGELHHQTGERYRWDELSLISAAVSGDGHKYYAPSKREEGWCRLLALGSGNWLRLEVDPQQVPYFGVWIDEGMFNDRNVITPEPSIGYYDSLARAVENGSAPFIAPGDAYEWSMKLQPGEMEPGHLNK</sequence>
<keyword evidence="2" id="KW-1185">Reference proteome</keyword>
<dbReference type="InterPro" id="IPR014718">
    <property type="entry name" value="GH-type_carb-bd"/>
</dbReference>
<dbReference type="RefSeq" id="WP_191201570.1">
    <property type="nucleotide sequence ID" value="NZ_JACXZA010000001.1"/>
</dbReference>